<evidence type="ECO:0000313" key="2">
    <source>
        <dbReference type="EMBL" id="CEM44556.1"/>
    </source>
</evidence>
<sequence>MVDDDDSVVDVAQSQHTQSGGETISQKKKKQRIFLQIYDEEEEDEGKVVCTGSLKGLVVKKMKEEEETSGTLGVRECPEKNKTMVTDEGGKEEAEKKLTQPLPLPPIQPDHSPLSLPVDSKQKTGTVSPSIPFPPFTETARLSQLSTVVPPGSEAASAFESDSPVSFSFSFSLSLSGRCPDNSPSGCTASSSSPMHHAVSSEFEEEEISSDAAGAQLWWMPEGEEEEGDEEAMGEPAQIRNASQVEDPAHLAPPPLHTSQREEDSHSSSSPGEERAELRAEGMESEVWEGGVGEEREERETAGIMGEVLGERFGAAGWYGKGKGEIGEDCREEIEGGGMVRGMENFGVAVEAEEGGPAFFLFKALPWQWRDEEFLQSLINALRQGGGLTWERKGQGQTGTVGGTETKTEMGAEGEPMGGGEAVRPGTPKVGVGGMLSSCESGVRRETGEVLRVLGSTRSSDKAAAVRDSLVVCFDGDARRFLSWSAASKVRLCVLPGFFHWPPGCRVEECDGVRAALLVSSWIPHLWLDLSGEVGEDRDEEEETVGVVPWEDSFSFSFEGGVREGEGQGGREEGKEREDEEAEASKETELEEGEVTELEEGEVTEDMEIDAPSGDINDEEGKDLGGGGQEDEKEQHQQQQQQHQQVHEVPSRASAGNFSAAVRAKEETDDYRPLPRSRPLRPSGNPCEVVDLRDDFSSVSVRNGGALVPPVDSGWLSGAGCCNNSAGGRWGRSWDLPPPPPPPPLCDRGALLPVGGGGYPIGQSQRVPENPFWEGGGEREGLLQLQFPVNLLGGGNGGAAGDCGFPAPYVYASQGPSQIGPSVGAPPNPLPPLCPPQPLPHIIGQRGIRPGVMGVGGRGGGGYAGPGMQRHPQDGVPPPPLLFPGPVQGGGGGRWDRSGGFCY</sequence>
<feature type="compositionally biased region" description="Basic and acidic residues" evidence="1">
    <location>
        <begin position="88"/>
        <end position="98"/>
    </location>
</feature>
<feature type="compositionally biased region" description="Basic and acidic residues" evidence="1">
    <location>
        <begin position="561"/>
        <end position="588"/>
    </location>
</feature>
<accession>A0A0G4HKG3</accession>
<feature type="region of interest" description="Disordered" evidence="1">
    <location>
        <begin position="63"/>
        <end position="135"/>
    </location>
</feature>
<feature type="compositionally biased region" description="Acidic residues" evidence="1">
    <location>
        <begin position="589"/>
        <end position="609"/>
    </location>
</feature>
<proteinExistence type="predicted"/>
<evidence type="ECO:0000256" key="1">
    <source>
        <dbReference type="SAM" id="MobiDB-lite"/>
    </source>
</evidence>
<feature type="compositionally biased region" description="Basic and acidic residues" evidence="1">
    <location>
        <begin position="259"/>
        <end position="282"/>
    </location>
</feature>
<name>A0A0G4HKG3_9ALVE</name>
<feature type="compositionally biased region" description="Low complexity" evidence="1">
    <location>
        <begin position="403"/>
        <end position="415"/>
    </location>
</feature>
<feature type="region of interest" description="Disordered" evidence="1">
    <location>
        <begin position="1"/>
        <end position="29"/>
    </location>
</feature>
<dbReference type="EMBL" id="CDMZ01002957">
    <property type="protein sequence ID" value="CEM44556.1"/>
    <property type="molecule type" value="Genomic_DNA"/>
</dbReference>
<dbReference type="VEuPathDB" id="CryptoDB:Cvel_28427"/>
<dbReference type="AlphaFoldDB" id="A0A0G4HKG3"/>
<feature type="region of interest" description="Disordered" evidence="1">
    <location>
        <begin position="557"/>
        <end position="687"/>
    </location>
</feature>
<feature type="compositionally biased region" description="Basic and acidic residues" evidence="1">
    <location>
        <begin position="663"/>
        <end position="673"/>
    </location>
</feature>
<reference evidence="2" key="1">
    <citation type="submission" date="2014-11" db="EMBL/GenBank/DDBJ databases">
        <authorList>
            <person name="Otto D Thomas"/>
            <person name="Naeem Raeece"/>
        </authorList>
    </citation>
    <scope>NUCLEOTIDE SEQUENCE</scope>
</reference>
<feature type="compositionally biased region" description="Polar residues" evidence="1">
    <location>
        <begin position="12"/>
        <end position="24"/>
    </location>
</feature>
<feature type="compositionally biased region" description="Low complexity" evidence="1">
    <location>
        <begin position="183"/>
        <end position="201"/>
    </location>
</feature>
<feature type="region of interest" description="Disordered" evidence="1">
    <location>
        <begin position="178"/>
        <end position="210"/>
    </location>
</feature>
<protein>
    <submittedName>
        <fullName evidence="2">Uncharacterized protein</fullName>
    </submittedName>
</protein>
<gene>
    <name evidence="2" type="ORF">Cvel_28427</name>
</gene>
<feature type="region of interest" description="Disordered" evidence="1">
    <location>
        <begin position="248"/>
        <end position="299"/>
    </location>
</feature>
<organism evidence="2">
    <name type="scientific">Chromera velia CCMP2878</name>
    <dbReference type="NCBI Taxonomy" id="1169474"/>
    <lineage>
        <taxon>Eukaryota</taxon>
        <taxon>Sar</taxon>
        <taxon>Alveolata</taxon>
        <taxon>Colpodellida</taxon>
        <taxon>Chromeraceae</taxon>
        <taxon>Chromera</taxon>
    </lineage>
</organism>
<feature type="region of interest" description="Disordered" evidence="1">
    <location>
        <begin position="390"/>
        <end position="424"/>
    </location>
</feature>